<evidence type="ECO:0000313" key="2">
    <source>
        <dbReference type="Proteomes" id="UP000257109"/>
    </source>
</evidence>
<accession>A0A371GSS0</accession>
<organism evidence="1 2">
    <name type="scientific">Mucuna pruriens</name>
    <name type="common">Velvet bean</name>
    <name type="synonym">Dolichos pruriens</name>
    <dbReference type="NCBI Taxonomy" id="157652"/>
    <lineage>
        <taxon>Eukaryota</taxon>
        <taxon>Viridiplantae</taxon>
        <taxon>Streptophyta</taxon>
        <taxon>Embryophyta</taxon>
        <taxon>Tracheophyta</taxon>
        <taxon>Spermatophyta</taxon>
        <taxon>Magnoliopsida</taxon>
        <taxon>eudicotyledons</taxon>
        <taxon>Gunneridae</taxon>
        <taxon>Pentapetalae</taxon>
        <taxon>rosids</taxon>
        <taxon>fabids</taxon>
        <taxon>Fabales</taxon>
        <taxon>Fabaceae</taxon>
        <taxon>Papilionoideae</taxon>
        <taxon>50 kb inversion clade</taxon>
        <taxon>NPAAA clade</taxon>
        <taxon>indigoferoid/millettioid clade</taxon>
        <taxon>Phaseoleae</taxon>
        <taxon>Mucuna</taxon>
    </lineage>
</organism>
<protein>
    <recommendedName>
        <fullName evidence="3">Retrotransposon gag domain-containing protein</fullName>
    </recommendedName>
</protein>
<evidence type="ECO:0008006" key="3">
    <source>
        <dbReference type="Google" id="ProtNLM"/>
    </source>
</evidence>
<dbReference type="EMBL" id="QJKJ01004598">
    <property type="protein sequence ID" value="RDX93506.1"/>
    <property type="molecule type" value="Genomic_DNA"/>
</dbReference>
<dbReference type="Proteomes" id="UP000257109">
    <property type="component" value="Unassembled WGS sequence"/>
</dbReference>
<proteinExistence type="predicted"/>
<gene>
    <name evidence="1" type="ORF">CR513_24235</name>
</gene>
<dbReference type="AlphaFoldDB" id="A0A371GSS0"/>
<sequence>MEFHELKQGNMSMSGYLTKFEELSKYFPHLHPKIKQEVKQFPLLVNKCMIYDEDTRAKVAHYKSMGFVNGKKFGGQSYS</sequence>
<reference evidence="1" key="1">
    <citation type="submission" date="2018-05" db="EMBL/GenBank/DDBJ databases">
        <title>Draft genome of Mucuna pruriens seed.</title>
        <authorList>
            <person name="Nnadi N.E."/>
            <person name="Vos R."/>
            <person name="Hasami M.H."/>
            <person name="Devisetty U.K."/>
            <person name="Aguiy J.C."/>
        </authorList>
    </citation>
    <scope>NUCLEOTIDE SEQUENCE [LARGE SCALE GENOMIC DNA]</scope>
    <source>
        <strain evidence="1">JCA_2017</strain>
    </source>
</reference>
<keyword evidence="2" id="KW-1185">Reference proteome</keyword>
<name>A0A371GSS0_MUCPR</name>
<evidence type="ECO:0000313" key="1">
    <source>
        <dbReference type="EMBL" id="RDX93506.1"/>
    </source>
</evidence>
<feature type="non-terminal residue" evidence="1">
    <location>
        <position position="1"/>
    </location>
</feature>
<comment type="caution">
    <text evidence="1">The sequence shown here is derived from an EMBL/GenBank/DDBJ whole genome shotgun (WGS) entry which is preliminary data.</text>
</comment>
<dbReference type="OrthoDB" id="1434223at2759"/>